<name>A0A100WQV5_MYCFO</name>
<dbReference type="EMBL" id="BCSZ01000023">
    <property type="protein sequence ID" value="GAT02354.1"/>
    <property type="molecule type" value="Genomic_DNA"/>
</dbReference>
<evidence type="ECO:0000313" key="5">
    <source>
        <dbReference type="EMBL" id="GAT02354.1"/>
    </source>
</evidence>
<dbReference type="AlphaFoldDB" id="A0A100WQV5"/>
<dbReference type="Pfam" id="PF13490">
    <property type="entry name" value="zf-HC2"/>
    <property type="match status" value="1"/>
</dbReference>
<dbReference type="InterPro" id="IPR027383">
    <property type="entry name" value="Znf_put"/>
</dbReference>
<evidence type="ECO:0000313" key="6">
    <source>
        <dbReference type="Proteomes" id="UP000069705"/>
    </source>
</evidence>
<feature type="transmembrane region" description="Helical" evidence="2">
    <location>
        <begin position="130"/>
        <end position="150"/>
    </location>
</feature>
<reference evidence="5 6" key="1">
    <citation type="journal article" date="2016" name="Genome Announc.">
        <title>Draft Genome Sequences of Five Rapidly Growing Mycobacterium Species, M. thermoresistibile, M. fortuitum subsp. acetamidolyticum, M. canariasense, M. brisbanense, and M. novocastrense.</title>
        <authorList>
            <person name="Katahira K."/>
            <person name="Ogura Y."/>
            <person name="Gotoh Y."/>
            <person name="Hayashi T."/>
        </authorList>
    </citation>
    <scope>NUCLEOTIDE SEQUENCE [LARGE SCALE GENOMIC DNA]</scope>
    <source>
        <strain evidence="5 6">JCM6368</strain>
    </source>
</reference>
<evidence type="ECO:0000259" key="4">
    <source>
        <dbReference type="Pfam" id="PF13490"/>
    </source>
</evidence>
<evidence type="ECO:0000256" key="2">
    <source>
        <dbReference type="SAM" id="Phobius"/>
    </source>
</evidence>
<keyword evidence="2" id="KW-0472">Membrane</keyword>
<dbReference type="RefSeq" id="WP_061263532.1">
    <property type="nucleotide sequence ID" value="NZ_BCSZ01000023.1"/>
</dbReference>
<feature type="region of interest" description="Disordered" evidence="1">
    <location>
        <begin position="209"/>
        <end position="244"/>
    </location>
</feature>
<gene>
    <name evidence="5" type="ORF">RMCFA_2466</name>
</gene>
<feature type="transmembrane region" description="Helical" evidence="2">
    <location>
        <begin position="157"/>
        <end position="175"/>
    </location>
</feature>
<evidence type="ECO:0000259" key="3">
    <source>
        <dbReference type="Pfam" id="PF10039"/>
    </source>
</evidence>
<comment type="caution">
    <text evidence="5">The sequence shown here is derived from an EMBL/GenBank/DDBJ whole genome shotgun (WGS) entry which is preliminary data.</text>
</comment>
<sequence length="244" mass="25488">MRDNGAVDCTVAREALSARLDGEREPVPSARVDEHLRDCGDCAAWYDKAGAQALQLRDLANAGLIGTVRARPDDSSSTLGGFGRWSRRYALTVAIVLIGIVQVGLAGAQAAGMNFGMVAAHHGSANGAHLLNESTAWSAALGIATVAMAFRRRIAPGLACVLVIYCGFLTYYVVADAVAGQVTPGRILSHLPVALAAFVSVWASRTTHPHDPSPRVAGEDGQDQASGPAARSRRHLRAADDPAA</sequence>
<feature type="transmembrane region" description="Helical" evidence="2">
    <location>
        <begin position="89"/>
        <end position="110"/>
    </location>
</feature>
<accession>A0A100WQV5</accession>
<organism evidence="5 6">
    <name type="scientific">Mycolicibacterium fortuitum subsp. acetamidolyticum</name>
    <dbReference type="NCBI Taxonomy" id="144550"/>
    <lineage>
        <taxon>Bacteria</taxon>
        <taxon>Bacillati</taxon>
        <taxon>Actinomycetota</taxon>
        <taxon>Actinomycetes</taxon>
        <taxon>Mycobacteriales</taxon>
        <taxon>Mycobacteriaceae</taxon>
        <taxon>Mycolicibacterium</taxon>
    </lineage>
</organism>
<feature type="domain" description="Putative zinc-finger" evidence="4">
    <location>
        <begin position="9"/>
        <end position="43"/>
    </location>
</feature>
<keyword evidence="2" id="KW-0812">Transmembrane</keyword>
<dbReference type="Pfam" id="PF10039">
    <property type="entry name" value="DUF2275"/>
    <property type="match status" value="1"/>
</dbReference>
<protein>
    <recommendedName>
        <fullName evidence="7">Zinc-finger domain-containing protein</fullName>
    </recommendedName>
</protein>
<dbReference type="Proteomes" id="UP000069705">
    <property type="component" value="Unassembled WGS sequence"/>
</dbReference>
<reference evidence="6" key="2">
    <citation type="submission" date="2016-02" db="EMBL/GenBank/DDBJ databases">
        <title>Draft genome sequence of five rapidly growing Mycobacterium species.</title>
        <authorList>
            <person name="Katahira K."/>
            <person name="Gotou Y."/>
            <person name="Iida K."/>
            <person name="Ogura Y."/>
            <person name="Hayashi T."/>
        </authorList>
    </citation>
    <scope>NUCLEOTIDE SEQUENCE [LARGE SCALE GENOMIC DNA]</scope>
    <source>
        <strain evidence="6">JCM6368</strain>
    </source>
</reference>
<keyword evidence="2" id="KW-1133">Transmembrane helix</keyword>
<feature type="domain" description="DUF2275" evidence="3">
    <location>
        <begin position="64"/>
        <end position="204"/>
    </location>
</feature>
<evidence type="ECO:0008006" key="7">
    <source>
        <dbReference type="Google" id="ProtNLM"/>
    </source>
</evidence>
<evidence type="ECO:0000256" key="1">
    <source>
        <dbReference type="SAM" id="MobiDB-lite"/>
    </source>
</evidence>
<proteinExistence type="predicted"/>
<dbReference type="InterPro" id="IPR018734">
    <property type="entry name" value="DUF2275"/>
</dbReference>